<organism evidence="4 5">
    <name type="scientific">Macrosiphum euphorbiae</name>
    <name type="common">potato aphid</name>
    <dbReference type="NCBI Taxonomy" id="13131"/>
    <lineage>
        <taxon>Eukaryota</taxon>
        <taxon>Metazoa</taxon>
        <taxon>Ecdysozoa</taxon>
        <taxon>Arthropoda</taxon>
        <taxon>Hexapoda</taxon>
        <taxon>Insecta</taxon>
        <taxon>Pterygota</taxon>
        <taxon>Neoptera</taxon>
        <taxon>Paraneoptera</taxon>
        <taxon>Hemiptera</taxon>
        <taxon>Sternorrhyncha</taxon>
        <taxon>Aphidomorpha</taxon>
        <taxon>Aphidoidea</taxon>
        <taxon>Aphididae</taxon>
        <taxon>Macrosiphini</taxon>
        <taxon>Macrosiphum</taxon>
    </lineage>
</organism>
<keyword evidence="2" id="KW-0539">Nucleus</keyword>
<dbReference type="EMBL" id="CARXXK010001012">
    <property type="protein sequence ID" value="CAI6371531.1"/>
    <property type="molecule type" value="Genomic_DNA"/>
</dbReference>
<dbReference type="SUPFAM" id="SSF54160">
    <property type="entry name" value="Chromo domain-like"/>
    <property type="match status" value="1"/>
</dbReference>
<gene>
    <name evidence="4" type="ORF">MEUPH1_LOCUS25527</name>
</gene>
<dbReference type="CDD" id="cd00034">
    <property type="entry name" value="CSD"/>
    <property type="match status" value="1"/>
</dbReference>
<feature type="domain" description="Chromo shadow" evidence="3">
    <location>
        <begin position="38"/>
        <end position="95"/>
    </location>
</feature>
<name>A0AAV0XWE5_9HEMI</name>
<evidence type="ECO:0000256" key="2">
    <source>
        <dbReference type="ARBA" id="ARBA00023242"/>
    </source>
</evidence>
<proteinExistence type="predicted"/>
<accession>A0AAV0XWE5</accession>
<comment type="caution">
    <text evidence="4">The sequence shown here is derived from an EMBL/GenBank/DDBJ whole genome shotgun (WGS) entry which is preliminary data.</text>
</comment>
<dbReference type="Gene3D" id="2.40.50.40">
    <property type="match status" value="1"/>
</dbReference>
<evidence type="ECO:0000313" key="4">
    <source>
        <dbReference type="EMBL" id="CAI6371531.1"/>
    </source>
</evidence>
<reference evidence="4 5" key="1">
    <citation type="submission" date="2023-01" db="EMBL/GenBank/DDBJ databases">
        <authorList>
            <person name="Whitehead M."/>
        </authorList>
    </citation>
    <scope>NUCLEOTIDE SEQUENCE [LARGE SCALE GENOMIC DNA]</scope>
</reference>
<sequence>MIYSLLPHGTRTYGIPVCVALPSAPDTNHPIQDQIGDDLVAETIHYKKKIGDTQHYLVKWRDVEELSYVRDTIAHQKFPQVVIAFLERHLVWDTVY</sequence>
<dbReference type="InterPro" id="IPR008251">
    <property type="entry name" value="Chromo_shadow_dom"/>
</dbReference>
<evidence type="ECO:0000259" key="3">
    <source>
        <dbReference type="SMART" id="SM00300"/>
    </source>
</evidence>
<dbReference type="Pfam" id="PF01393">
    <property type="entry name" value="Chromo_shadow"/>
    <property type="match status" value="1"/>
</dbReference>
<dbReference type="GO" id="GO:0005694">
    <property type="term" value="C:chromosome"/>
    <property type="evidence" value="ECO:0007669"/>
    <property type="project" value="UniProtKB-ARBA"/>
</dbReference>
<keyword evidence="5" id="KW-1185">Reference proteome</keyword>
<comment type="subcellular location">
    <subcellularLocation>
        <location evidence="1">Nucleus</location>
    </subcellularLocation>
</comment>
<protein>
    <recommendedName>
        <fullName evidence="3">Chromo shadow domain-containing protein</fullName>
    </recommendedName>
</protein>
<dbReference type="InterPro" id="IPR016197">
    <property type="entry name" value="Chromo-like_dom_sf"/>
</dbReference>
<dbReference type="Proteomes" id="UP001160148">
    <property type="component" value="Unassembled WGS sequence"/>
</dbReference>
<evidence type="ECO:0000256" key="1">
    <source>
        <dbReference type="ARBA" id="ARBA00004123"/>
    </source>
</evidence>
<evidence type="ECO:0000313" key="5">
    <source>
        <dbReference type="Proteomes" id="UP001160148"/>
    </source>
</evidence>
<dbReference type="AlphaFoldDB" id="A0AAV0XWE5"/>
<dbReference type="GO" id="GO:0005634">
    <property type="term" value="C:nucleus"/>
    <property type="evidence" value="ECO:0007669"/>
    <property type="project" value="UniProtKB-SubCell"/>
</dbReference>
<dbReference type="SMART" id="SM00300">
    <property type="entry name" value="ChSh"/>
    <property type="match status" value="1"/>
</dbReference>